<dbReference type="InterPro" id="IPR054700">
    <property type="entry name" value="MddA"/>
</dbReference>
<keyword evidence="6 13" id="KW-0808">Transferase</keyword>
<dbReference type="Proteomes" id="UP000199184">
    <property type="component" value="Unassembled WGS sequence"/>
</dbReference>
<dbReference type="InterPro" id="IPR033580">
    <property type="entry name" value="Nurim-like"/>
</dbReference>
<keyword evidence="10 12" id="KW-0472">Membrane</keyword>
<organism evidence="13 14">
    <name type="scientific">Bradyrhizobium shewense</name>
    <dbReference type="NCBI Taxonomy" id="1761772"/>
    <lineage>
        <taxon>Bacteria</taxon>
        <taxon>Pseudomonadati</taxon>
        <taxon>Pseudomonadota</taxon>
        <taxon>Alphaproteobacteria</taxon>
        <taxon>Hyphomicrobiales</taxon>
        <taxon>Nitrobacteraceae</taxon>
        <taxon>Bradyrhizobium</taxon>
    </lineage>
</organism>
<dbReference type="AlphaFoldDB" id="A0A1C3XPD4"/>
<evidence type="ECO:0000256" key="11">
    <source>
        <dbReference type="ARBA" id="ARBA00048134"/>
    </source>
</evidence>
<comment type="catalytic activity">
    <reaction evidence="11">
        <text>methanethiol + S-adenosyl-L-methionine = dimethyl sulfide + S-adenosyl-L-homocysteine + H(+)</text>
        <dbReference type="Rhea" id="RHEA:50428"/>
        <dbReference type="ChEBI" id="CHEBI:15378"/>
        <dbReference type="ChEBI" id="CHEBI:16007"/>
        <dbReference type="ChEBI" id="CHEBI:17437"/>
        <dbReference type="ChEBI" id="CHEBI:57856"/>
        <dbReference type="ChEBI" id="CHEBI:59789"/>
        <dbReference type="EC" id="2.1.1.334"/>
    </reaction>
</comment>
<keyword evidence="5 13" id="KW-0489">Methyltransferase</keyword>
<keyword evidence="14" id="KW-1185">Reference proteome</keyword>
<keyword evidence="8 12" id="KW-0812">Transmembrane</keyword>
<sequence length="280" mass="31964">MFSRLAILLYAIVSYAVFTASFLYALGFVGNYVVPKSIDQSIDVGSSLDLTEAIVVNLLLMSLFAIQHSVMARPAFKRWWTKVLPVACERSTYVLLSSLILLLLFWQWRPIPMPIWQTTGIVAWLLTGVHWLGWLTAFASTHMIDHFDLFGLRQALSALRGTEPQGHSFKAPLLYKIVRHPIMLGFLLAFWATPEMTAGHLLFALANTAYILAALQFEERDLIAEFGETYRQYRRRVPMLVPRLFARTRTKDRDVAGASERPDESHSVPLVHRTRRFAPR</sequence>
<evidence type="ECO:0000256" key="2">
    <source>
        <dbReference type="ARBA" id="ARBA00004141"/>
    </source>
</evidence>
<dbReference type="EC" id="2.1.1.334" evidence="4"/>
<evidence type="ECO:0000313" key="14">
    <source>
        <dbReference type="Proteomes" id="UP000199184"/>
    </source>
</evidence>
<proteinExistence type="inferred from homology"/>
<evidence type="ECO:0000256" key="12">
    <source>
        <dbReference type="SAM" id="Phobius"/>
    </source>
</evidence>
<dbReference type="GO" id="GO:0032259">
    <property type="term" value="P:methylation"/>
    <property type="evidence" value="ECO:0007669"/>
    <property type="project" value="UniProtKB-KW"/>
</dbReference>
<evidence type="ECO:0000256" key="9">
    <source>
        <dbReference type="ARBA" id="ARBA00022989"/>
    </source>
</evidence>
<dbReference type="GO" id="GO:0008168">
    <property type="term" value="F:methyltransferase activity"/>
    <property type="evidence" value="ECO:0007669"/>
    <property type="project" value="UniProtKB-KW"/>
</dbReference>
<feature type="transmembrane region" description="Helical" evidence="12">
    <location>
        <begin position="121"/>
        <end position="144"/>
    </location>
</feature>
<evidence type="ECO:0000256" key="7">
    <source>
        <dbReference type="ARBA" id="ARBA00022691"/>
    </source>
</evidence>
<dbReference type="EMBL" id="FMAI01000022">
    <property type="protein sequence ID" value="SCB54015.1"/>
    <property type="molecule type" value="Genomic_DNA"/>
</dbReference>
<reference evidence="14" key="1">
    <citation type="submission" date="2016-08" db="EMBL/GenBank/DDBJ databases">
        <authorList>
            <person name="Varghese N."/>
            <person name="Submissions Spin"/>
        </authorList>
    </citation>
    <scope>NUCLEOTIDE SEQUENCE [LARGE SCALE GENOMIC DNA]</scope>
    <source>
        <strain evidence="14">ERR11</strain>
    </source>
</reference>
<accession>A0A1C3XPD4</accession>
<dbReference type="NCBIfam" id="NF045656">
    <property type="entry name" value="MeththiolMtaseMddA"/>
    <property type="match status" value="1"/>
</dbReference>
<gene>
    <name evidence="13" type="ORF">GA0061098_102296</name>
</gene>
<name>A0A1C3XPD4_9BRAD</name>
<dbReference type="GO" id="GO:0016020">
    <property type="term" value="C:membrane"/>
    <property type="evidence" value="ECO:0007669"/>
    <property type="project" value="UniProtKB-SubCell"/>
</dbReference>
<comment type="similarity">
    <text evidence="3">Belongs to the nurim family.</text>
</comment>
<keyword evidence="9 12" id="KW-1133">Transmembrane helix</keyword>
<feature type="transmembrane region" description="Helical" evidence="12">
    <location>
        <begin position="7"/>
        <end position="33"/>
    </location>
</feature>
<evidence type="ECO:0000256" key="3">
    <source>
        <dbReference type="ARBA" id="ARBA00010631"/>
    </source>
</evidence>
<evidence type="ECO:0000313" key="13">
    <source>
        <dbReference type="EMBL" id="SCB54015.1"/>
    </source>
</evidence>
<evidence type="ECO:0000256" key="10">
    <source>
        <dbReference type="ARBA" id="ARBA00023136"/>
    </source>
</evidence>
<protein>
    <recommendedName>
        <fullName evidence="4">methanethiol S-methyltransferase</fullName>
        <ecNumber evidence="4">2.1.1.334</ecNumber>
    </recommendedName>
</protein>
<dbReference type="Gene3D" id="1.20.120.1630">
    <property type="match status" value="1"/>
</dbReference>
<comment type="function">
    <text evidence="1">Catalyzes the methylation of methanethiol (MeSH) to yield dimethylsulphide (DMS).</text>
</comment>
<comment type="subcellular location">
    <subcellularLocation>
        <location evidence="2">Membrane</location>
        <topology evidence="2">Multi-pass membrane protein</topology>
    </subcellularLocation>
</comment>
<evidence type="ECO:0000256" key="8">
    <source>
        <dbReference type="ARBA" id="ARBA00022692"/>
    </source>
</evidence>
<evidence type="ECO:0000256" key="5">
    <source>
        <dbReference type="ARBA" id="ARBA00022603"/>
    </source>
</evidence>
<evidence type="ECO:0000256" key="4">
    <source>
        <dbReference type="ARBA" id="ARBA00012149"/>
    </source>
</evidence>
<dbReference type="PANTHER" id="PTHR31040:SF1">
    <property type="entry name" value="NURIM"/>
    <property type="match status" value="1"/>
</dbReference>
<feature type="transmembrane region" description="Helical" evidence="12">
    <location>
        <begin position="53"/>
        <end position="71"/>
    </location>
</feature>
<evidence type="ECO:0000256" key="1">
    <source>
        <dbReference type="ARBA" id="ARBA00002096"/>
    </source>
</evidence>
<dbReference type="PANTHER" id="PTHR31040">
    <property type="entry name" value="NURIM"/>
    <property type="match status" value="1"/>
</dbReference>
<feature type="transmembrane region" description="Helical" evidence="12">
    <location>
        <begin position="92"/>
        <end position="109"/>
    </location>
</feature>
<dbReference type="RefSeq" id="WP_165637737.1">
    <property type="nucleotide sequence ID" value="NZ_FMAI01000022.1"/>
</dbReference>
<keyword evidence="7" id="KW-0949">S-adenosyl-L-methionine</keyword>
<evidence type="ECO:0000256" key="6">
    <source>
        <dbReference type="ARBA" id="ARBA00022679"/>
    </source>
</evidence>